<evidence type="ECO:0000256" key="2">
    <source>
        <dbReference type="ARBA" id="ARBA00022840"/>
    </source>
</evidence>
<comment type="caution">
    <text evidence="5">The sequence shown here is derived from an EMBL/GenBank/DDBJ whole genome shotgun (WGS) entry which is preliminary data.</text>
</comment>
<accession>A0AAD9UPD1</accession>
<dbReference type="GO" id="GO:0015937">
    <property type="term" value="P:coenzyme A biosynthetic process"/>
    <property type="evidence" value="ECO:0007669"/>
    <property type="project" value="UniProtKB-KW"/>
</dbReference>
<sequence length="415" mass="46934">MGNLISVDYRKNIYGNRVNMYILVNTTFNNKDDICSLLEDYAKHLGALYSLQWLNYGRFWFFKLVNVDLNRAVSVMMKYENKLNKIMLYNSHLYPILRDKFPKIAIELLDEEQCLFRGIHDYVSSKGTTFILKTPTLESKTDNGAIISEANLQYPFILVRLDAGVSFYKIDENNVVKCLGYSPIGTDAIAALFEIFDRNSQVNNISNVNINEIMEFAKIGANAKCDILVSDIYGGSYDEVSLPDDLIASSLGKLQHFSFKRVGSAEDNKMTEIMQSNVDSSVDSMSKRTQDSKDFQLSDKGSSEDGYSVSSVNSNDIRSSLPLQTSEFAKLRPSKEDFAKSLALMLAINVSQHAFLHTTLCDAKCIVMIGEIFENEFYRETMDYWVKFWSQKSVECLFVRQPSIVGLVGACLIGN</sequence>
<keyword evidence="5" id="KW-0808">Transferase</keyword>
<keyword evidence="6" id="KW-1185">Reference proteome</keyword>
<dbReference type="GO" id="GO:0005829">
    <property type="term" value="C:cytosol"/>
    <property type="evidence" value="ECO:0007669"/>
    <property type="project" value="TreeGrafter"/>
</dbReference>
<dbReference type="Proteomes" id="UP001214638">
    <property type="component" value="Unassembled WGS sequence"/>
</dbReference>
<evidence type="ECO:0000256" key="1">
    <source>
        <dbReference type="ARBA" id="ARBA00022741"/>
    </source>
</evidence>
<dbReference type="KEGG" id="bdw:94336403"/>
<reference evidence="5" key="1">
    <citation type="journal article" date="2023" name="Nat. Microbiol.">
        <title>Babesia duncani multi-omics identifies virulence factors and drug targets.</title>
        <authorList>
            <person name="Singh P."/>
            <person name="Lonardi S."/>
            <person name="Liang Q."/>
            <person name="Vydyam P."/>
            <person name="Khabirova E."/>
            <person name="Fang T."/>
            <person name="Gihaz S."/>
            <person name="Thekkiniath J."/>
            <person name="Munshi M."/>
            <person name="Abel S."/>
            <person name="Ciampossin L."/>
            <person name="Batugedara G."/>
            <person name="Gupta M."/>
            <person name="Lu X.M."/>
            <person name="Lenz T."/>
            <person name="Chakravarty S."/>
            <person name="Cornillot E."/>
            <person name="Hu Y."/>
            <person name="Ma W."/>
            <person name="Gonzalez L.M."/>
            <person name="Sanchez S."/>
            <person name="Estrada K."/>
            <person name="Sanchez-Flores A."/>
            <person name="Montero E."/>
            <person name="Harb O.S."/>
            <person name="Le Roch K.G."/>
            <person name="Mamoun C.B."/>
        </authorList>
    </citation>
    <scope>NUCLEOTIDE SEQUENCE</scope>
    <source>
        <strain evidence="5">WA1</strain>
    </source>
</reference>
<keyword evidence="2" id="KW-0067">ATP-binding</keyword>
<keyword evidence="5" id="KW-0418">Kinase</keyword>
<dbReference type="GO" id="GO:0005524">
    <property type="term" value="F:ATP binding"/>
    <property type="evidence" value="ECO:0007669"/>
    <property type="project" value="UniProtKB-KW"/>
</dbReference>
<evidence type="ECO:0000313" key="6">
    <source>
        <dbReference type="Proteomes" id="UP001214638"/>
    </source>
</evidence>
<gene>
    <name evidence="5" type="ORF">BdWA1_002105</name>
</gene>
<dbReference type="Gene3D" id="3.30.420.40">
    <property type="match status" value="1"/>
</dbReference>
<evidence type="ECO:0000313" key="5">
    <source>
        <dbReference type="EMBL" id="KAK2196856.1"/>
    </source>
</evidence>
<dbReference type="AlphaFoldDB" id="A0AAD9UPD1"/>
<organism evidence="5 6">
    <name type="scientific">Babesia duncani</name>
    <dbReference type="NCBI Taxonomy" id="323732"/>
    <lineage>
        <taxon>Eukaryota</taxon>
        <taxon>Sar</taxon>
        <taxon>Alveolata</taxon>
        <taxon>Apicomplexa</taxon>
        <taxon>Aconoidasida</taxon>
        <taxon>Piroplasmida</taxon>
        <taxon>Babesiidae</taxon>
        <taxon>Babesia</taxon>
    </lineage>
</organism>
<dbReference type="SUPFAM" id="SSF53067">
    <property type="entry name" value="Actin-like ATPase domain"/>
    <property type="match status" value="1"/>
</dbReference>
<proteinExistence type="predicted"/>
<dbReference type="GO" id="GO:0005634">
    <property type="term" value="C:nucleus"/>
    <property type="evidence" value="ECO:0007669"/>
    <property type="project" value="TreeGrafter"/>
</dbReference>
<evidence type="ECO:0000256" key="4">
    <source>
        <dbReference type="SAM" id="MobiDB-lite"/>
    </source>
</evidence>
<name>A0AAD9UPD1_9APIC</name>
<dbReference type="EMBL" id="JALLKP010000002">
    <property type="protein sequence ID" value="KAK2196856.1"/>
    <property type="molecule type" value="Genomic_DNA"/>
</dbReference>
<dbReference type="PANTHER" id="PTHR12280">
    <property type="entry name" value="PANTOTHENATE KINASE"/>
    <property type="match status" value="1"/>
</dbReference>
<dbReference type="RefSeq" id="XP_067803698.1">
    <property type="nucleotide sequence ID" value="XM_067947134.1"/>
</dbReference>
<evidence type="ECO:0000256" key="3">
    <source>
        <dbReference type="ARBA" id="ARBA00022993"/>
    </source>
</evidence>
<protein>
    <submittedName>
        <fullName evidence="5">Bifunctional Type II pantothenate kinase/ATPase</fullName>
    </submittedName>
</protein>
<dbReference type="Pfam" id="PF03630">
    <property type="entry name" value="Fumble"/>
    <property type="match status" value="1"/>
</dbReference>
<dbReference type="GeneID" id="94336403"/>
<feature type="compositionally biased region" description="Basic and acidic residues" evidence="4">
    <location>
        <begin position="285"/>
        <end position="303"/>
    </location>
</feature>
<dbReference type="GO" id="GO:0004594">
    <property type="term" value="F:pantothenate kinase activity"/>
    <property type="evidence" value="ECO:0007669"/>
    <property type="project" value="TreeGrafter"/>
</dbReference>
<feature type="region of interest" description="Disordered" evidence="4">
    <location>
        <begin position="276"/>
        <end position="313"/>
    </location>
</feature>
<dbReference type="InterPro" id="IPR043129">
    <property type="entry name" value="ATPase_NBD"/>
</dbReference>
<keyword evidence="1" id="KW-0547">Nucleotide-binding</keyword>
<keyword evidence="3" id="KW-0173">Coenzyme A biosynthesis</keyword>
<dbReference type="PANTHER" id="PTHR12280:SF20">
    <property type="entry name" value="4'-PHOSPHOPANTETHEINE PHOSPHATASE"/>
    <property type="match status" value="1"/>
</dbReference>
<dbReference type="InterPro" id="IPR004567">
    <property type="entry name" value="Type_II_PanK"/>
</dbReference>